<evidence type="ECO:0000313" key="2">
    <source>
        <dbReference type="EMBL" id="AXY74754.1"/>
    </source>
</evidence>
<sequence>MKYTFIILILLIASCQSEDKQLDTTVPAGMDIPAFNAQLADSTTWITAKDIPQGQATALVYFGPYCPYSKHQVKEILDNVEDLKNIRVYLITPFPYQAMHQFYDFHKLSQYKNIITASDTANTIGTSLNIVGFPYTAIYNSNGKLVKAYYGSIKIQKIKDALKTHS</sequence>
<name>A0A3B7MJX3_9BACT</name>
<feature type="domain" description="Thioredoxin" evidence="1">
    <location>
        <begin position="26"/>
        <end position="166"/>
    </location>
</feature>
<dbReference type="RefSeq" id="WP_119050637.1">
    <property type="nucleotide sequence ID" value="NZ_CP032157.1"/>
</dbReference>
<reference evidence="2 3" key="1">
    <citation type="submission" date="2018-09" db="EMBL/GenBank/DDBJ databases">
        <title>Genome sequencing of strain 6GH32-13.</title>
        <authorList>
            <person name="Weon H.-Y."/>
            <person name="Heo J."/>
            <person name="Kwon S.-W."/>
        </authorList>
    </citation>
    <scope>NUCLEOTIDE SEQUENCE [LARGE SCALE GENOMIC DNA]</scope>
    <source>
        <strain evidence="2 3">5GH32-13</strain>
    </source>
</reference>
<dbReference type="PROSITE" id="PS51352">
    <property type="entry name" value="THIOREDOXIN_2"/>
    <property type="match status" value="1"/>
</dbReference>
<dbReference type="Gene3D" id="3.40.30.10">
    <property type="entry name" value="Glutaredoxin"/>
    <property type="match status" value="1"/>
</dbReference>
<evidence type="ECO:0000313" key="3">
    <source>
        <dbReference type="Proteomes" id="UP000263900"/>
    </source>
</evidence>
<dbReference type="SUPFAM" id="SSF52833">
    <property type="entry name" value="Thioredoxin-like"/>
    <property type="match status" value="1"/>
</dbReference>
<proteinExistence type="predicted"/>
<accession>A0A3B7MJX3</accession>
<dbReference type="EMBL" id="CP032157">
    <property type="protein sequence ID" value="AXY74754.1"/>
    <property type="molecule type" value="Genomic_DNA"/>
</dbReference>
<evidence type="ECO:0000259" key="1">
    <source>
        <dbReference type="PROSITE" id="PS51352"/>
    </source>
</evidence>
<keyword evidence="3" id="KW-1185">Reference proteome</keyword>
<protein>
    <recommendedName>
        <fullName evidence="1">Thioredoxin domain-containing protein</fullName>
    </recommendedName>
</protein>
<organism evidence="2 3">
    <name type="scientific">Paraflavitalea soli</name>
    <dbReference type="NCBI Taxonomy" id="2315862"/>
    <lineage>
        <taxon>Bacteria</taxon>
        <taxon>Pseudomonadati</taxon>
        <taxon>Bacteroidota</taxon>
        <taxon>Chitinophagia</taxon>
        <taxon>Chitinophagales</taxon>
        <taxon>Chitinophagaceae</taxon>
        <taxon>Paraflavitalea</taxon>
    </lineage>
</organism>
<dbReference type="OrthoDB" id="662072at2"/>
<gene>
    <name evidence="2" type="ORF">D3H65_12510</name>
</gene>
<dbReference type="InterPro" id="IPR036249">
    <property type="entry name" value="Thioredoxin-like_sf"/>
</dbReference>
<dbReference type="PROSITE" id="PS51257">
    <property type="entry name" value="PROKAR_LIPOPROTEIN"/>
    <property type="match status" value="1"/>
</dbReference>
<dbReference type="KEGG" id="pseg:D3H65_12510"/>
<dbReference type="InterPro" id="IPR013766">
    <property type="entry name" value="Thioredoxin_domain"/>
</dbReference>
<dbReference type="AlphaFoldDB" id="A0A3B7MJX3"/>
<dbReference type="Proteomes" id="UP000263900">
    <property type="component" value="Chromosome"/>
</dbReference>